<accession>A0A4S4N577</accession>
<dbReference type="PROSITE" id="PS50056">
    <property type="entry name" value="TYR_PHOSPHATASE_2"/>
    <property type="match status" value="1"/>
</dbReference>
<keyword evidence="4" id="KW-0904">Protein phosphatase</keyword>
<dbReference type="InterPro" id="IPR001763">
    <property type="entry name" value="Rhodanese-like_dom"/>
</dbReference>
<feature type="region of interest" description="Disordered" evidence="5">
    <location>
        <begin position="96"/>
        <end position="154"/>
    </location>
</feature>
<protein>
    <recommendedName>
        <fullName evidence="2">protein-tyrosine-phosphatase</fullName>
        <ecNumber evidence="2">3.1.3.48</ecNumber>
    </recommendedName>
</protein>
<evidence type="ECO:0000313" key="9">
    <source>
        <dbReference type="EMBL" id="THH33307.1"/>
    </source>
</evidence>
<dbReference type="InterPro" id="IPR029021">
    <property type="entry name" value="Prot-tyrosine_phosphatase-like"/>
</dbReference>
<organism evidence="9 10">
    <name type="scientific">Antrodiella citrinella</name>
    <dbReference type="NCBI Taxonomy" id="2447956"/>
    <lineage>
        <taxon>Eukaryota</taxon>
        <taxon>Fungi</taxon>
        <taxon>Dikarya</taxon>
        <taxon>Basidiomycota</taxon>
        <taxon>Agaricomycotina</taxon>
        <taxon>Agaricomycetes</taxon>
        <taxon>Polyporales</taxon>
        <taxon>Steccherinaceae</taxon>
        <taxon>Antrodiella</taxon>
    </lineage>
</organism>
<dbReference type="GO" id="GO:0005737">
    <property type="term" value="C:cytoplasm"/>
    <property type="evidence" value="ECO:0007669"/>
    <property type="project" value="TreeGrafter"/>
</dbReference>
<comment type="caution">
    <text evidence="9">The sequence shown here is derived from an EMBL/GenBank/DDBJ whole genome shotgun (WGS) entry which is preliminary data.</text>
</comment>
<evidence type="ECO:0000259" key="7">
    <source>
        <dbReference type="PROSITE" id="PS50056"/>
    </source>
</evidence>
<feature type="compositionally biased region" description="Polar residues" evidence="5">
    <location>
        <begin position="543"/>
        <end position="557"/>
    </location>
</feature>
<dbReference type="CDD" id="cd14498">
    <property type="entry name" value="DSP"/>
    <property type="match status" value="1"/>
</dbReference>
<evidence type="ECO:0000259" key="8">
    <source>
        <dbReference type="PROSITE" id="PS50206"/>
    </source>
</evidence>
<feature type="compositionally biased region" description="Polar residues" evidence="5">
    <location>
        <begin position="433"/>
        <end position="445"/>
    </location>
</feature>
<evidence type="ECO:0000256" key="3">
    <source>
        <dbReference type="ARBA" id="ARBA00022801"/>
    </source>
</evidence>
<dbReference type="FunFam" id="3.90.190.10:FF:000120">
    <property type="entry name" value="MAP kinase phosphatase, putative"/>
    <property type="match status" value="1"/>
</dbReference>
<reference evidence="9 10" key="1">
    <citation type="submission" date="2019-02" db="EMBL/GenBank/DDBJ databases">
        <title>Genome sequencing of the rare red list fungi Antrodiella citrinella (Flaviporus citrinellus).</title>
        <authorList>
            <person name="Buettner E."/>
            <person name="Kellner H."/>
        </authorList>
    </citation>
    <scope>NUCLEOTIDE SEQUENCE [LARGE SCALE GENOMIC DNA]</scope>
    <source>
        <strain evidence="9 10">DSM 108506</strain>
    </source>
</reference>
<dbReference type="PROSITE" id="PS50054">
    <property type="entry name" value="TYR_PHOSPHATASE_DUAL"/>
    <property type="match status" value="1"/>
</dbReference>
<proteinExistence type="inferred from homology"/>
<feature type="compositionally biased region" description="Basic and acidic residues" evidence="5">
    <location>
        <begin position="227"/>
        <end position="236"/>
    </location>
</feature>
<feature type="domain" description="Rhodanese" evidence="8">
    <location>
        <begin position="276"/>
        <end position="400"/>
    </location>
</feature>
<gene>
    <name evidence="9" type="ORF">EUX98_g941</name>
</gene>
<feature type="region of interest" description="Disordered" evidence="5">
    <location>
        <begin position="413"/>
        <end position="508"/>
    </location>
</feature>
<dbReference type="OrthoDB" id="273181at2759"/>
<feature type="compositionally biased region" description="Low complexity" evidence="5">
    <location>
        <begin position="177"/>
        <end position="204"/>
    </location>
</feature>
<evidence type="ECO:0000256" key="4">
    <source>
        <dbReference type="ARBA" id="ARBA00022912"/>
    </source>
</evidence>
<feature type="compositionally biased region" description="Low complexity" evidence="5">
    <location>
        <begin position="419"/>
        <end position="432"/>
    </location>
</feature>
<evidence type="ECO:0000256" key="2">
    <source>
        <dbReference type="ARBA" id="ARBA00013064"/>
    </source>
</evidence>
<dbReference type="InterPro" id="IPR000340">
    <property type="entry name" value="Dual-sp_phosphatase_cat-dom"/>
</dbReference>
<feature type="compositionally biased region" description="Polar residues" evidence="5">
    <location>
        <begin position="237"/>
        <end position="253"/>
    </location>
</feature>
<dbReference type="GO" id="GO:0004725">
    <property type="term" value="F:protein tyrosine phosphatase activity"/>
    <property type="evidence" value="ECO:0007669"/>
    <property type="project" value="UniProtKB-EC"/>
</dbReference>
<dbReference type="EC" id="3.1.3.48" evidence="2"/>
<dbReference type="AlphaFoldDB" id="A0A4S4N577"/>
<sequence>MGRPLSSDSSSPSTSTSPPPPPSCSSLCTLSLSLSSETLPTSLPCTASIRASSLIHIAWFQHLHYFDLRQRFAMPAKKARPPTLALETSRKPVTTTVIEFQTPIDLRDPNGTDIDQDDESSLGPASSPSSSGSNSPLGYPLNADTDSDPNGDDISRDLAVLEQLRRSVQKNLRLRPLRSSSGSARPQHPSSSSDSPPLSSTPDSAISPESAYFTPLTEFRPLSAHPHTGDGLRRTSLDASSRLSQPSYQSPVTSAPPVGVSPGPLLSRLSAPTVPLLIDTRPVAAFLFSRLQRSVNMAIPSLILKRSKKPAGAFPSLDALRQFITTEEGLQTWDDLMAGDDWDGDVIVYDDVMEERDRNNSQATAWSLLNVLPPLLQHGSVDYLEGGLASARRHPYLSQLIVGSGVDEYGDPTREITIGSAPSSSKKAAGLSQLDTHSASGSGSKTLPEIEQAAPSPQPLMPSAMQSWNVIDDYSTPSPPPSSSSFSRPQPPRRPSIPALRRLDTASTERLKVPKLSVGPVLPAITTKPASLTAPTGLRSRSRSPSHLTLVSSNHSPPGSARLLSPGALYADFLPPPSPSYAQPSTPRTPGTPMPPSPQTARPDDQPLTTEDPHPAFTVSTILPNFLFLGPDITAEEHVQELLDLGVKRILNLAIECDDDHGLHLRERFERYVRIPMRDTVEEDNITRGVREACTTLDDARLHSAPTYVHCKAGKSRSVTAVMAYLIHANHWTLSRAYAFVVGRRKGISPNIGFVSELMTFEEQELGGKSVGVVKMTPTHDPSESHETDSGAVPGNATMGGNYQVAVGGRRPQHVRESLPPAFTSQHSFNLVPTIMDTATLGDSQQEMEIKDAEGRYRHARRAPVNEATLQPMRRKTIAFLRLFIFLAQAALAAANSVVDSDHELLGGWQDTSSDATANYLSDSISVTSELYGVFAVKNPAIALSSFSGVSFDIKGDHPYLYAFLPSTKNDLNSKGIVITNSINSASFIAVTVDFSSLPLAIEPWDTISFQTADEEVTYEVDNIILFVSYADWKRTQSPHSTVRFQSGFETKKITPRTSDSAQHQAEALLAMDHG</sequence>
<feature type="region of interest" description="Disordered" evidence="5">
    <location>
        <begin position="531"/>
        <end position="615"/>
    </location>
</feature>
<dbReference type="PANTHER" id="PTHR10159">
    <property type="entry name" value="DUAL SPECIFICITY PROTEIN PHOSPHATASE"/>
    <property type="match status" value="1"/>
</dbReference>
<dbReference type="InterPro" id="IPR020422">
    <property type="entry name" value="TYR_PHOSPHATASE_DUAL_dom"/>
</dbReference>
<dbReference type="Gene3D" id="3.40.250.10">
    <property type="entry name" value="Rhodanese-like domain"/>
    <property type="match status" value="1"/>
</dbReference>
<dbReference type="PANTHER" id="PTHR10159:SF530">
    <property type="entry name" value="DUAL SPECIFICITY PROTEIN PHOSPHATASE DDB_G0271350-RELATED"/>
    <property type="match status" value="1"/>
</dbReference>
<dbReference type="PROSITE" id="PS50206">
    <property type="entry name" value="RHODANESE_3"/>
    <property type="match status" value="1"/>
</dbReference>
<dbReference type="InterPro" id="IPR036873">
    <property type="entry name" value="Rhodanese-like_dom_sf"/>
</dbReference>
<feature type="compositionally biased region" description="Low complexity" evidence="5">
    <location>
        <begin position="121"/>
        <end position="141"/>
    </location>
</feature>
<keyword evidence="3" id="KW-0378">Hydrolase</keyword>
<evidence type="ECO:0000259" key="6">
    <source>
        <dbReference type="PROSITE" id="PS50054"/>
    </source>
</evidence>
<keyword evidence="10" id="KW-1185">Reference proteome</keyword>
<feature type="domain" description="Tyrosine-protein phosphatase" evidence="6">
    <location>
        <begin position="618"/>
        <end position="767"/>
    </location>
</feature>
<dbReference type="Pfam" id="PF00782">
    <property type="entry name" value="DSPc"/>
    <property type="match status" value="1"/>
</dbReference>
<dbReference type="SMART" id="SM00195">
    <property type="entry name" value="DSPc"/>
    <property type="match status" value="1"/>
</dbReference>
<dbReference type="EMBL" id="SGPM01000008">
    <property type="protein sequence ID" value="THH33307.1"/>
    <property type="molecule type" value="Genomic_DNA"/>
</dbReference>
<name>A0A4S4N577_9APHY</name>
<dbReference type="InterPro" id="IPR000387">
    <property type="entry name" value="Tyr_Pase_dom"/>
</dbReference>
<dbReference type="Proteomes" id="UP000308730">
    <property type="component" value="Unassembled WGS sequence"/>
</dbReference>
<dbReference type="SUPFAM" id="SSF52821">
    <property type="entry name" value="Rhodanese/Cell cycle control phosphatase"/>
    <property type="match status" value="1"/>
</dbReference>
<feature type="compositionally biased region" description="Low complexity" evidence="5">
    <location>
        <begin position="1"/>
        <end position="16"/>
    </location>
</feature>
<feature type="region of interest" description="Disordered" evidence="5">
    <location>
        <begin position="171"/>
        <end position="259"/>
    </location>
</feature>
<dbReference type="GO" id="GO:0043409">
    <property type="term" value="P:negative regulation of MAPK cascade"/>
    <property type="evidence" value="ECO:0007669"/>
    <property type="project" value="TreeGrafter"/>
</dbReference>
<evidence type="ECO:0000256" key="1">
    <source>
        <dbReference type="ARBA" id="ARBA00008601"/>
    </source>
</evidence>
<feature type="domain" description="Tyrosine specific protein phosphatases" evidence="7">
    <location>
        <begin position="684"/>
        <end position="748"/>
    </location>
</feature>
<evidence type="ECO:0000256" key="5">
    <source>
        <dbReference type="SAM" id="MobiDB-lite"/>
    </source>
</evidence>
<comment type="similarity">
    <text evidence="1">Belongs to the protein-tyrosine phosphatase family. Non-receptor class dual specificity subfamily.</text>
</comment>
<feature type="region of interest" description="Disordered" evidence="5">
    <location>
        <begin position="1"/>
        <end position="22"/>
    </location>
</feature>
<evidence type="ECO:0000313" key="10">
    <source>
        <dbReference type="Proteomes" id="UP000308730"/>
    </source>
</evidence>
<dbReference type="Gene3D" id="2.60.120.430">
    <property type="entry name" value="Galactose-binding lectin"/>
    <property type="match status" value="1"/>
</dbReference>
<dbReference type="Gene3D" id="3.90.190.10">
    <property type="entry name" value="Protein tyrosine phosphatase superfamily"/>
    <property type="match status" value="1"/>
</dbReference>
<dbReference type="SUPFAM" id="SSF52799">
    <property type="entry name" value="(Phosphotyrosine protein) phosphatases II"/>
    <property type="match status" value="1"/>
</dbReference>